<reference evidence="1 2" key="1">
    <citation type="journal article" date="2015" name="Genome Biol. Evol.">
        <title>Comparative Genomics of a Bacterivorous Green Alga Reveals Evolutionary Causalities and Consequences of Phago-Mixotrophic Mode of Nutrition.</title>
        <authorList>
            <person name="Burns J.A."/>
            <person name="Paasch A."/>
            <person name="Narechania A."/>
            <person name="Kim E."/>
        </authorList>
    </citation>
    <scope>NUCLEOTIDE SEQUENCE [LARGE SCALE GENOMIC DNA]</scope>
    <source>
        <strain evidence="1 2">PLY_AMNH</strain>
    </source>
</reference>
<comment type="caution">
    <text evidence="1">The sequence shown here is derived from an EMBL/GenBank/DDBJ whole genome shotgun (WGS) entry which is preliminary data.</text>
</comment>
<name>A0AAE0C9B0_9CHLO</name>
<proteinExistence type="predicted"/>
<organism evidence="1 2">
    <name type="scientific">Cymbomonas tetramitiformis</name>
    <dbReference type="NCBI Taxonomy" id="36881"/>
    <lineage>
        <taxon>Eukaryota</taxon>
        <taxon>Viridiplantae</taxon>
        <taxon>Chlorophyta</taxon>
        <taxon>Pyramimonadophyceae</taxon>
        <taxon>Pyramimonadales</taxon>
        <taxon>Pyramimonadaceae</taxon>
        <taxon>Cymbomonas</taxon>
    </lineage>
</organism>
<gene>
    <name evidence="1" type="ORF">CYMTET_40439</name>
</gene>
<dbReference type="PANTHER" id="PTHR31362">
    <property type="entry name" value="GLYCOSYLTRANSFERASE STELLO1-RELATED"/>
    <property type="match status" value="1"/>
</dbReference>
<protein>
    <submittedName>
        <fullName evidence="1">Uncharacterized protein</fullName>
    </submittedName>
</protein>
<evidence type="ECO:0000313" key="1">
    <source>
        <dbReference type="EMBL" id="KAK3250173.1"/>
    </source>
</evidence>
<dbReference type="AlphaFoldDB" id="A0AAE0C9B0"/>
<keyword evidence="2" id="KW-1185">Reference proteome</keyword>
<accession>A0AAE0C9B0</accession>
<dbReference type="Proteomes" id="UP001190700">
    <property type="component" value="Unassembled WGS sequence"/>
</dbReference>
<sequence>MGVPYVIEFKNDTGFLHSNYRNSFPKRSDDVALIIYLNRAKNSQAKNSHVSRLLLLDALYRERFHTVIFSAVNLTSSIPANWTSILKRTVDCPTSSEASIPAYRCAVTAAKRFPSSTGYLFSHFDVLLDLDEVVKLNTSKIWVPPPARSFILACPGNAEETRLVSSSKPAARAFEDRPCHFEPVPDDGWPYKPGKKEVQAYMELPKDILAARTYAAARCRNASTAPHCNGQRQRRDALDSFPAGFSDLYYIPSYMLHRFDEVSRVFERNGVFLEVALPLILESLAMVSERLQYIPGQSRALCANGYCKGTKQWKLLGSNHVAYVHPFPFQDHEACAASLNLIPYHLRSGIETTCSPPAKERGREIKEAL</sequence>
<dbReference type="EMBL" id="LGRX02026864">
    <property type="protein sequence ID" value="KAK3250173.1"/>
    <property type="molecule type" value="Genomic_DNA"/>
</dbReference>
<dbReference type="PANTHER" id="PTHR31362:SF0">
    <property type="entry name" value="EXOSTOSIN DOMAIN-CONTAINING PROTEIN-RELATED"/>
    <property type="match status" value="1"/>
</dbReference>
<dbReference type="InterPro" id="IPR005049">
    <property type="entry name" value="STL-like"/>
</dbReference>
<evidence type="ECO:0000313" key="2">
    <source>
        <dbReference type="Proteomes" id="UP001190700"/>
    </source>
</evidence>